<dbReference type="InterPro" id="IPR010321">
    <property type="entry name" value="DUF922"/>
</dbReference>
<dbReference type="EMBL" id="JADLZT010000001">
    <property type="protein sequence ID" value="MBF6022546.1"/>
    <property type="molecule type" value="Genomic_DNA"/>
</dbReference>
<organism evidence="1 2">
    <name type="scientific">Lysobacter niastensis</name>
    <dbReference type="NCBI Taxonomy" id="380629"/>
    <lineage>
        <taxon>Bacteria</taxon>
        <taxon>Pseudomonadati</taxon>
        <taxon>Pseudomonadota</taxon>
        <taxon>Gammaproteobacteria</taxon>
        <taxon>Lysobacterales</taxon>
        <taxon>Lysobacteraceae</taxon>
        <taxon>Lysobacter</taxon>
    </lineage>
</organism>
<keyword evidence="2" id="KW-1185">Reference proteome</keyword>
<name>A0ABS0B234_9GAMM</name>
<protein>
    <submittedName>
        <fullName evidence="1">DUF922 domain-containing protein</fullName>
    </submittedName>
</protein>
<evidence type="ECO:0000313" key="1">
    <source>
        <dbReference type="EMBL" id="MBF6022546.1"/>
    </source>
</evidence>
<dbReference type="Pfam" id="PF06037">
    <property type="entry name" value="DUF922"/>
    <property type="match status" value="1"/>
</dbReference>
<evidence type="ECO:0000313" key="2">
    <source>
        <dbReference type="Proteomes" id="UP001429984"/>
    </source>
</evidence>
<comment type="caution">
    <text evidence="1">The sequence shown here is derived from an EMBL/GenBank/DDBJ whole genome shotgun (WGS) entry which is preliminary data.</text>
</comment>
<reference evidence="1 2" key="1">
    <citation type="submission" date="2020-11" db="EMBL/GenBank/DDBJ databases">
        <title>Draft Genome Sequence and Secondary Metabolite Biosynthetic Potential of the Lysobacter niastensis Type strain DSM 18481.</title>
        <authorList>
            <person name="Turrini P."/>
            <person name="Artuso I."/>
            <person name="Tescari M."/>
            <person name="Lugli G.A."/>
            <person name="Frangipani E."/>
            <person name="Ventura M."/>
            <person name="Visca P."/>
        </authorList>
    </citation>
    <scope>NUCLEOTIDE SEQUENCE [LARGE SCALE GENOMIC DNA]</scope>
    <source>
        <strain evidence="1 2">DSM 18481</strain>
    </source>
</reference>
<dbReference type="RefSeq" id="WP_194929159.1">
    <property type="nucleotide sequence ID" value="NZ_JADLZT010000001.1"/>
</dbReference>
<accession>A0ABS0B234</accession>
<sequence length="189" mass="21325">MLSLLLAMLGAPASPDVLINEQIQYYRIEGSSPNELAEQMQARGPVQPLTGRRSNALTYWTVTWSHHGESHEGGCRVSDVDVMVNIVMTLPQWAGEQGNQPLAREWRRYASSVQEHEYVHRQHAREAAIAVRNALWAVPYQPGCDELERAMNRAARKELKRFAALSRQYDAQTGFGTTQGARLRQVSRP</sequence>
<dbReference type="Proteomes" id="UP001429984">
    <property type="component" value="Unassembled WGS sequence"/>
</dbReference>
<gene>
    <name evidence="1" type="ORF">IU514_00755</name>
</gene>
<proteinExistence type="predicted"/>